<dbReference type="Proteomes" id="UP000712600">
    <property type="component" value="Unassembled WGS sequence"/>
</dbReference>
<gene>
    <name evidence="2" type="ORF">F2Q69_00055186</name>
</gene>
<organism evidence="2 3">
    <name type="scientific">Brassica cretica</name>
    <name type="common">Mustard</name>
    <dbReference type="NCBI Taxonomy" id="69181"/>
    <lineage>
        <taxon>Eukaryota</taxon>
        <taxon>Viridiplantae</taxon>
        <taxon>Streptophyta</taxon>
        <taxon>Embryophyta</taxon>
        <taxon>Tracheophyta</taxon>
        <taxon>Spermatophyta</taxon>
        <taxon>Magnoliopsida</taxon>
        <taxon>eudicotyledons</taxon>
        <taxon>Gunneridae</taxon>
        <taxon>Pentapetalae</taxon>
        <taxon>rosids</taxon>
        <taxon>malvids</taxon>
        <taxon>Brassicales</taxon>
        <taxon>Brassicaceae</taxon>
        <taxon>Brassiceae</taxon>
        <taxon>Brassica</taxon>
    </lineage>
</organism>
<sequence>MNIGQVWRVRRGVEAVGSPTRVAKPGRDGDVGLTRVPLPARTERELHLRSDVGSSTWGRLPACTERSFVDGLTRGRARGIVYPRARRESFIDGLTRGEGRGESYPRVRRETASTV</sequence>
<accession>A0A8S9N9E5</accession>
<evidence type="ECO:0000313" key="2">
    <source>
        <dbReference type="EMBL" id="KAF3489214.1"/>
    </source>
</evidence>
<evidence type="ECO:0000313" key="3">
    <source>
        <dbReference type="Proteomes" id="UP000712600"/>
    </source>
</evidence>
<name>A0A8S9N9E5_BRACR</name>
<reference evidence="2" key="1">
    <citation type="submission" date="2019-12" db="EMBL/GenBank/DDBJ databases">
        <title>Genome sequencing and annotation of Brassica cretica.</title>
        <authorList>
            <person name="Studholme D.J."/>
            <person name="Sarris P."/>
        </authorList>
    </citation>
    <scope>NUCLEOTIDE SEQUENCE</scope>
    <source>
        <strain evidence="2">PFS-109/04</strain>
        <tissue evidence="2">Leaf</tissue>
    </source>
</reference>
<dbReference type="EMBL" id="QGKX02002183">
    <property type="protein sequence ID" value="KAF3489214.1"/>
    <property type="molecule type" value="Genomic_DNA"/>
</dbReference>
<evidence type="ECO:0000256" key="1">
    <source>
        <dbReference type="SAM" id="MobiDB-lite"/>
    </source>
</evidence>
<feature type="region of interest" description="Disordered" evidence="1">
    <location>
        <begin position="93"/>
        <end position="115"/>
    </location>
</feature>
<dbReference type="AlphaFoldDB" id="A0A8S9N9E5"/>
<protein>
    <submittedName>
        <fullName evidence="2">Uncharacterized protein</fullName>
    </submittedName>
</protein>
<comment type="caution">
    <text evidence="2">The sequence shown here is derived from an EMBL/GenBank/DDBJ whole genome shotgun (WGS) entry which is preliminary data.</text>
</comment>
<proteinExistence type="predicted"/>